<evidence type="ECO:0000256" key="2">
    <source>
        <dbReference type="ARBA" id="ARBA00022737"/>
    </source>
</evidence>
<feature type="zinc finger region" description="C3H1-type" evidence="5">
    <location>
        <begin position="301"/>
        <end position="329"/>
    </location>
</feature>
<keyword evidence="2" id="KW-0677">Repeat</keyword>
<feature type="compositionally biased region" description="Low complexity" evidence="6">
    <location>
        <begin position="347"/>
        <end position="366"/>
    </location>
</feature>
<feature type="compositionally biased region" description="Gly residues" evidence="6">
    <location>
        <begin position="20"/>
        <end position="31"/>
    </location>
</feature>
<evidence type="ECO:0000256" key="4">
    <source>
        <dbReference type="ARBA" id="ARBA00022833"/>
    </source>
</evidence>
<dbReference type="Gene3D" id="4.10.1000.10">
    <property type="entry name" value="Zinc finger, CCCH-type"/>
    <property type="match status" value="2"/>
</dbReference>
<sequence length="456" mass="48143">MWTREDDEMTKNKTAAVSTGGNGSEQPGGGHQAWTGRPSQNSEKRYLGQGAAAPVRDGSQSGQAVGEGLFFGRTWSAGGSGGLMTAFDGRDLGATGSVSWSATLGQGTASSARAFSSPSSMADLGGGNVAGADDLLQRSIRGGQLRAQEMGKWGKNGGPVTQPAENLAMPGPVARTQSEILLPRTAVQQNTSKVVPTASLSALDLNGSPIVTSPRSPRQRQRSSSSSTTNSNSSGLKTCPVVPSGKGGTVKVNSNSNVSMHSLYKTELCRSWEETGSCRYGGKCQFAHGKSELRPIARHPKYKTEICRTFATNGTCPYGTRCRFIHYVSSKDVQQPQAKSKRAGASKQAPEQQPANAPEKPAAKAPGNNQSYDTWSALLLDDSKRAAAAKVKRTVSAFPRLEQPQPGTSQRAEPVRTKSQRLPIFESLSDVGLSSLRFDDDDDEEEAGLGSTTKTT</sequence>
<keyword evidence="3 5" id="KW-0863">Zinc-finger</keyword>
<evidence type="ECO:0000256" key="5">
    <source>
        <dbReference type="PROSITE-ProRule" id="PRU00723"/>
    </source>
</evidence>
<feature type="region of interest" description="Disordered" evidence="6">
    <location>
        <begin position="204"/>
        <end position="253"/>
    </location>
</feature>
<evidence type="ECO:0000256" key="6">
    <source>
        <dbReference type="SAM" id="MobiDB-lite"/>
    </source>
</evidence>
<dbReference type="InterPro" id="IPR045877">
    <property type="entry name" value="ZFP36-like"/>
</dbReference>
<organism evidence="8 9">
    <name type="scientific">Chloropicon primus</name>
    <dbReference type="NCBI Taxonomy" id="1764295"/>
    <lineage>
        <taxon>Eukaryota</taxon>
        <taxon>Viridiplantae</taxon>
        <taxon>Chlorophyta</taxon>
        <taxon>Chloropicophyceae</taxon>
        <taxon>Chloropicales</taxon>
        <taxon>Chloropicaceae</taxon>
        <taxon>Chloropicon</taxon>
    </lineage>
</organism>
<feature type="region of interest" description="Disordered" evidence="6">
    <location>
        <begin position="1"/>
        <end position="62"/>
    </location>
</feature>
<dbReference type="GO" id="GO:0008270">
    <property type="term" value="F:zinc ion binding"/>
    <property type="evidence" value="ECO:0007669"/>
    <property type="project" value="UniProtKB-KW"/>
</dbReference>
<proteinExistence type="predicted"/>
<feature type="domain" description="C3H1-type" evidence="7">
    <location>
        <begin position="263"/>
        <end position="291"/>
    </location>
</feature>
<dbReference type="Pfam" id="PF00642">
    <property type="entry name" value="zf-CCCH"/>
    <property type="match status" value="2"/>
</dbReference>
<dbReference type="FunFam" id="4.10.1000.10:FF:000001">
    <property type="entry name" value="zinc finger CCCH domain-containing protein 15-like"/>
    <property type="match status" value="1"/>
</dbReference>
<keyword evidence="9" id="KW-1185">Reference proteome</keyword>
<keyword evidence="1 5" id="KW-0479">Metal-binding</keyword>
<dbReference type="InterPro" id="IPR000571">
    <property type="entry name" value="Znf_CCCH"/>
</dbReference>
<dbReference type="STRING" id="1764295.A0A5B8MWG4"/>
<dbReference type="PANTHER" id="PTHR12547">
    <property type="entry name" value="CCCH ZINC FINGER/TIS11-RELATED"/>
    <property type="match status" value="1"/>
</dbReference>
<keyword evidence="4 5" id="KW-0862">Zinc</keyword>
<feature type="domain" description="C3H1-type" evidence="7">
    <location>
        <begin position="301"/>
        <end position="329"/>
    </location>
</feature>
<evidence type="ECO:0000256" key="3">
    <source>
        <dbReference type="ARBA" id="ARBA00022771"/>
    </source>
</evidence>
<dbReference type="OrthoDB" id="410307at2759"/>
<evidence type="ECO:0000313" key="8">
    <source>
        <dbReference type="EMBL" id="QDZ24889.1"/>
    </source>
</evidence>
<feature type="compositionally biased region" description="Low complexity" evidence="6">
    <location>
        <begin position="222"/>
        <end position="234"/>
    </location>
</feature>
<evidence type="ECO:0000313" key="9">
    <source>
        <dbReference type="Proteomes" id="UP000316726"/>
    </source>
</evidence>
<feature type="region of interest" description="Disordered" evidence="6">
    <location>
        <begin position="395"/>
        <end position="456"/>
    </location>
</feature>
<reference evidence="8 9" key="1">
    <citation type="submission" date="2018-07" db="EMBL/GenBank/DDBJ databases">
        <title>The complete nuclear genome of the prasinophyte Chloropicon primus (CCMP1205).</title>
        <authorList>
            <person name="Pombert J.-F."/>
            <person name="Otis C."/>
            <person name="Turmel M."/>
            <person name="Lemieux C."/>
        </authorList>
    </citation>
    <scope>NUCLEOTIDE SEQUENCE [LARGE SCALE GENOMIC DNA]</scope>
    <source>
        <strain evidence="8 9">CCMP1205</strain>
    </source>
</reference>
<evidence type="ECO:0000259" key="7">
    <source>
        <dbReference type="PROSITE" id="PS50103"/>
    </source>
</evidence>
<evidence type="ECO:0000256" key="1">
    <source>
        <dbReference type="ARBA" id="ARBA00022723"/>
    </source>
</evidence>
<gene>
    <name evidence="8" type="ORF">A3770_15p74070</name>
</gene>
<name>A0A5B8MWG4_9CHLO</name>
<dbReference type="FunFam" id="4.10.1000.10:FF:000002">
    <property type="entry name" value="Zinc finger protein 36, C3H1 type-like 1"/>
    <property type="match status" value="1"/>
</dbReference>
<dbReference type="AlphaFoldDB" id="A0A5B8MWG4"/>
<protein>
    <recommendedName>
        <fullName evidence="7">C3H1-type domain-containing protein</fullName>
    </recommendedName>
</protein>
<dbReference type="SUPFAM" id="SSF90229">
    <property type="entry name" value="CCCH zinc finger"/>
    <property type="match status" value="2"/>
</dbReference>
<dbReference type="InterPro" id="IPR036855">
    <property type="entry name" value="Znf_CCCH_sf"/>
</dbReference>
<dbReference type="Proteomes" id="UP000316726">
    <property type="component" value="Chromosome 15"/>
</dbReference>
<accession>A0A5B8MWG4</accession>
<feature type="region of interest" description="Disordered" evidence="6">
    <location>
        <begin position="333"/>
        <end position="370"/>
    </location>
</feature>
<dbReference type="EMBL" id="CP031048">
    <property type="protein sequence ID" value="QDZ24889.1"/>
    <property type="molecule type" value="Genomic_DNA"/>
</dbReference>
<dbReference type="PANTHER" id="PTHR12547:SF18">
    <property type="entry name" value="PROTEIN TIS11"/>
    <property type="match status" value="1"/>
</dbReference>
<dbReference type="PROSITE" id="PS50103">
    <property type="entry name" value="ZF_C3H1"/>
    <property type="match status" value="2"/>
</dbReference>
<dbReference type="GO" id="GO:0003729">
    <property type="term" value="F:mRNA binding"/>
    <property type="evidence" value="ECO:0007669"/>
    <property type="project" value="InterPro"/>
</dbReference>
<feature type="zinc finger region" description="C3H1-type" evidence="5">
    <location>
        <begin position="263"/>
        <end position="291"/>
    </location>
</feature>
<dbReference type="SMART" id="SM00356">
    <property type="entry name" value="ZnF_C3H1"/>
    <property type="match status" value="2"/>
</dbReference>